<protein>
    <submittedName>
        <fullName evidence="1">Uncharacterized protein</fullName>
    </submittedName>
</protein>
<gene>
    <name evidence="1" type="ORF">BTA31_07655</name>
</gene>
<dbReference type="EMBL" id="MRBL01000007">
    <property type="protein sequence ID" value="OMI28631.1"/>
    <property type="molecule type" value="Genomic_DNA"/>
</dbReference>
<evidence type="ECO:0000313" key="1">
    <source>
        <dbReference type="EMBL" id="OMI28631.1"/>
    </source>
</evidence>
<evidence type="ECO:0000313" key="2">
    <source>
        <dbReference type="Proteomes" id="UP000187046"/>
    </source>
</evidence>
<comment type="caution">
    <text evidence="1">The sequence shown here is derived from an EMBL/GenBank/DDBJ whole genome shotgun (WGS) entry which is preliminary data.</text>
</comment>
<name>A0ABX3I5J6_9BACI</name>
<sequence>MWEKNRLNSFLTGVKIDFNNARSEKKVICLIFSAESCRSFIFIWLGGNVYTKRTGGGNA</sequence>
<dbReference type="Proteomes" id="UP000187046">
    <property type="component" value="Unassembled WGS sequence"/>
</dbReference>
<accession>A0ABX3I5J6</accession>
<organism evidence="1 2">
    <name type="scientific">Bacillus haynesii</name>
    <dbReference type="NCBI Taxonomy" id="1925021"/>
    <lineage>
        <taxon>Bacteria</taxon>
        <taxon>Bacillati</taxon>
        <taxon>Bacillota</taxon>
        <taxon>Bacilli</taxon>
        <taxon>Bacillales</taxon>
        <taxon>Bacillaceae</taxon>
        <taxon>Bacillus</taxon>
    </lineage>
</organism>
<reference evidence="1 2" key="1">
    <citation type="submission" date="2016-12" db="EMBL/GenBank/DDBJ databases">
        <title>Bacillus phylogenomics.</title>
        <authorList>
            <person name="Dunlap C."/>
        </authorList>
    </citation>
    <scope>NUCLEOTIDE SEQUENCE [LARGE SCALE GENOMIC DNA]</scope>
    <source>
        <strain evidence="1 2">NRRL B-41327</strain>
    </source>
</reference>
<keyword evidence="2" id="KW-1185">Reference proteome</keyword>
<proteinExistence type="predicted"/>